<evidence type="ECO:0000313" key="2">
    <source>
        <dbReference type="Proteomes" id="UP001328107"/>
    </source>
</evidence>
<proteinExistence type="predicted"/>
<organism evidence="1 2">
    <name type="scientific">Pristionchus mayeri</name>
    <dbReference type="NCBI Taxonomy" id="1317129"/>
    <lineage>
        <taxon>Eukaryota</taxon>
        <taxon>Metazoa</taxon>
        <taxon>Ecdysozoa</taxon>
        <taxon>Nematoda</taxon>
        <taxon>Chromadorea</taxon>
        <taxon>Rhabditida</taxon>
        <taxon>Rhabditina</taxon>
        <taxon>Diplogasteromorpha</taxon>
        <taxon>Diplogasteroidea</taxon>
        <taxon>Neodiplogasteridae</taxon>
        <taxon>Pristionchus</taxon>
    </lineage>
</organism>
<name>A0AAN5DDZ6_9BILA</name>
<evidence type="ECO:0008006" key="3">
    <source>
        <dbReference type="Google" id="ProtNLM"/>
    </source>
</evidence>
<dbReference type="AlphaFoldDB" id="A0AAN5DDZ6"/>
<sequence>YRFIDEEREHLVIKIPASMFAQYRRNTASLMYRVTFEGLPMEVVWKILGYVPQAALNLRLVSRAVKRHVDQFAVQFASIPTFDKFTLSSWNNGLFSQVCFDIAHAPLSVLAWKYRALESGNYTCTSFHLKSGTFQYIFKWDKTDSDLHTKMISLMRDYMCNGTIRAGLDGNDF</sequence>
<reference evidence="2" key="1">
    <citation type="submission" date="2022-10" db="EMBL/GenBank/DDBJ databases">
        <title>Genome assembly of Pristionchus species.</title>
        <authorList>
            <person name="Yoshida K."/>
            <person name="Sommer R.J."/>
        </authorList>
    </citation>
    <scope>NUCLEOTIDE SEQUENCE [LARGE SCALE GENOMIC DNA]</scope>
    <source>
        <strain evidence="2">RS5460</strain>
    </source>
</reference>
<protein>
    <recommendedName>
        <fullName evidence="3">F-box domain-containing protein</fullName>
    </recommendedName>
</protein>
<dbReference type="EMBL" id="BTRK01000006">
    <property type="protein sequence ID" value="GMR61418.1"/>
    <property type="molecule type" value="Genomic_DNA"/>
</dbReference>
<feature type="non-terminal residue" evidence="1">
    <location>
        <position position="1"/>
    </location>
</feature>
<gene>
    <name evidence="1" type="ORF">PMAYCL1PPCAC_31613</name>
</gene>
<dbReference type="Proteomes" id="UP001328107">
    <property type="component" value="Unassembled WGS sequence"/>
</dbReference>
<feature type="non-terminal residue" evidence="1">
    <location>
        <position position="173"/>
    </location>
</feature>
<comment type="caution">
    <text evidence="1">The sequence shown here is derived from an EMBL/GenBank/DDBJ whole genome shotgun (WGS) entry which is preliminary data.</text>
</comment>
<accession>A0AAN5DDZ6</accession>
<keyword evidence="2" id="KW-1185">Reference proteome</keyword>
<evidence type="ECO:0000313" key="1">
    <source>
        <dbReference type="EMBL" id="GMR61418.1"/>
    </source>
</evidence>